<reference evidence="1 2" key="1">
    <citation type="submission" date="2019-03" db="EMBL/GenBank/DDBJ databases">
        <title>First draft genome of Liparis tanakae, snailfish: a comprehensive survey of snailfish specific genes.</title>
        <authorList>
            <person name="Kim W."/>
            <person name="Song I."/>
            <person name="Jeong J.-H."/>
            <person name="Kim D."/>
            <person name="Kim S."/>
            <person name="Ryu S."/>
            <person name="Song J.Y."/>
            <person name="Lee S.K."/>
        </authorList>
    </citation>
    <scope>NUCLEOTIDE SEQUENCE [LARGE SCALE GENOMIC DNA]</scope>
    <source>
        <tissue evidence="1">Muscle</tissue>
    </source>
</reference>
<protein>
    <submittedName>
        <fullName evidence="1">Uncharacterized protein</fullName>
    </submittedName>
</protein>
<dbReference type="AlphaFoldDB" id="A0A4Z2GJY8"/>
<accession>A0A4Z2GJY8</accession>
<name>A0A4Z2GJY8_9TELE</name>
<proteinExistence type="predicted"/>
<dbReference type="EMBL" id="SRLO01000513">
    <property type="protein sequence ID" value="TNN53560.1"/>
    <property type="molecule type" value="Genomic_DNA"/>
</dbReference>
<keyword evidence="2" id="KW-1185">Reference proteome</keyword>
<evidence type="ECO:0000313" key="2">
    <source>
        <dbReference type="Proteomes" id="UP000314294"/>
    </source>
</evidence>
<evidence type="ECO:0000313" key="1">
    <source>
        <dbReference type="EMBL" id="TNN53560.1"/>
    </source>
</evidence>
<organism evidence="1 2">
    <name type="scientific">Liparis tanakae</name>
    <name type="common">Tanaka's snailfish</name>
    <dbReference type="NCBI Taxonomy" id="230148"/>
    <lineage>
        <taxon>Eukaryota</taxon>
        <taxon>Metazoa</taxon>
        <taxon>Chordata</taxon>
        <taxon>Craniata</taxon>
        <taxon>Vertebrata</taxon>
        <taxon>Euteleostomi</taxon>
        <taxon>Actinopterygii</taxon>
        <taxon>Neopterygii</taxon>
        <taxon>Teleostei</taxon>
        <taxon>Neoteleostei</taxon>
        <taxon>Acanthomorphata</taxon>
        <taxon>Eupercaria</taxon>
        <taxon>Perciformes</taxon>
        <taxon>Cottioidei</taxon>
        <taxon>Cottales</taxon>
        <taxon>Liparidae</taxon>
        <taxon>Liparis</taxon>
    </lineage>
</organism>
<sequence length="80" mass="9030">MKEMITVFTETRHRDKPRLSWSVSTLMTIPVEAGQCDVEVLATLLRQEVALIRVDLAGESGKPRYLSENADAAKREVRES</sequence>
<gene>
    <name evidence="1" type="ORF">EYF80_036260</name>
</gene>
<comment type="caution">
    <text evidence="1">The sequence shown here is derived from an EMBL/GenBank/DDBJ whole genome shotgun (WGS) entry which is preliminary data.</text>
</comment>
<dbReference type="Proteomes" id="UP000314294">
    <property type="component" value="Unassembled WGS sequence"/>
</dbReference>